<keyword evidence="10" id="KW-1185">Reference proteome</keyword>
<accession>C5C3Y8</accession>
<feature type="domain" description="DNA topoisomerase I catalytic core eukaryotic-type" evidence="7">
    <location>
        <begin position="81"/>
        <end position="286"/>
    </location>
</feature>
<comment type="catalytic activity">
    <reaction evidence="1">
        <text>ATP-independent breakage of single-stranded DNA, followed by passage and rejoining.</text>
        <dbReference type="EC" id="5.6.2.1"/>
    </reaction>
</comment>
<dbReference type="SUPFAM" id="SSF56349">
    <property type="entry name" value="DNA breaking-rejoining enzymes"/>
    <property type="match status" value="1"/>
</dbReference>
<dbReference type="STRING" id="471853.Bcav_1645"/>
<dbReference type="InterPro" id="IPR014711">
    <property type="entry name" value="TopoI_cat_a-hlx-sub_euk"/>
</dbReference>
<dbReference type="GO" id="GO:0003917">
    <property type="term" value="F:DNA topoisomerase type I (single strand cut, ATP-independent) activity"/>
    <property type="evidence" value="ECO:0007669"/>
    <property type="project" value="UniProtKB-EC"/>
</dbReference>
<dbReference type="Proteomes" id="UP000007962">
    <property type="component" value="Chromosome"/>
</dbReference>
<dbReference type="RefSeq" id="WP_015882141.1">
    <property type="nucleotide sequence ID" value="NC_012669.1"/>
</dbReference>
<dbReference type="AlphaFoldDB" id="C5C3Y8"/>
<evidence type="ECO:0000259" key="8">
    <source>
        <dbReference type="Pfam" id="PF21338"/>
    </source>
</evidence>
<dbReference type="InterPro" id="IPR013500">
    <property type="entry name" value="TopoI_cat_euk"/>
</dbReference>
<name>C5C3Y8_BEUC1</name>
<dbReference type="InterPro" id="IPR011010">
    <property type="entry name" value="DNA_brk_join_enz"/>
</dbReference>
<organism evidence="9 10">
    <name type="scientific">Beutenbergia cavernae (strain ATCC BAA-8 / DSM 12333 / CCUG 43141 / JCM 11478 / NBRC 16432 / NCIMB 13614 / HKI 0122)</name>
    <dbReference type="NCBI Taxonomy" id="471853"/>
    <lineage>
        <taxon>Bacteria</taxon>
        <taxon>Bacillati</taxon>
        <taxon>Actinomycetota</taxon>
        <taxon>Actinomycetes</taxon>
        <taxon>Micrococcales</taxon>
        <taxon>Beutenbergiaceae</taxon>
        <taxon>Beutenbergia</taxon>
    </lineage>
</organism>
<dbReference type="Gene3D" id="3.30.66.10">
    <property type="entry name" value="DNA topoisomerase I domain"/>
    <property type="match status" value="1"/>
</dbReference>
<dbReference type="GO" id="GO:0006265">
    <property type="term" value="P:DNA topological change"/>
    <property type="evidence" value="ECO:0007669"/>
    <property type="project" value="InterPro"/>
</dbReference>
<evidence type="ECO:0000313" key="9">
    <source>
        <dbReference type="EMBL" id="ACQ79901.1"/>
    </source>
</evidence>
<dbReference type="EMBL" id="CP001618">
    <property type="protein sequence ID" value="ACQ79901.1"/>
    <property type="molecule type" value="Genomic_DNA"/>
</dbReference>
<dbReference type="GO" id="GO:0003677">
    <property type="term" value="F:DNA binding"/>
    <property type="evidence" value="ECO:0007669"/>
    <property type="project" value="UniProtKB-KW"/>
</dbReference>
<evidence type="ECO:0000256" key="3">
    <source>
        <dbReference type="ARBA" id="ARBA00012891"/>
    </source>
</evidence>
<dbReference type="PRINTS" id="PR00416">
    <property type="entry name" value="EUTPISMRASEI"/>
</dbReference>
<reference evidence="9 10" key="1">
    <citation type="journal article" date="2009" name="Stand. Genomic Sci.">
        <title>Complete genome sequence of Beutenbergia cavernae type strain (HKI 0122).</title>
        <authorList>
            <person name="Land M."/>
            <person name="Pukall R."/>
            <person name="Abt B."/>
            <person name="Goker M."/>
            <person name="Rohde M."/>
            <person name="Glavina Del Rio T."/>
            <person name="Tice H."/>
            <person name="Copeland A."/>
            <person name="Cheng J.F."/>
            <person name="Lucas S."/>
            <person name="Chen F."/>
            <person name="Nolan M."/>
            <person name="Bruce D."/>
            <person name="Goodwin L."/>
            <person name="Pitluck S."/>
            <person name="Ivanova N."/>
            <person name="Mavromatis K."/>
            <person name="Ovchinnikova G."/>
            <person name="Pati A."/>
            <person name="Chen A."/>
            <person name="Palaniappan K."/>
            <person name="Hauser L."/>
            <person name="Chang Y.J."/>
            <person name="Jefferies C.C."/>
            <person name="Saunders E."/>
            <person name="Brettin T."/>
            <person name="Detter J.C."/>
            <person name="Han C."/>
            <person name="Chain P."/>
            <person name="Bristow J."/>
            <person name="Eisen J.A."/>
            <person name="Markowitz V."/>
            <person name="Hugenholtz P."/>
            <person name="Kyrpides N.C."/>
            <person name="Klenk H.P."/>
            <person name="Lapidus A."/>
        </authorList>
    </citation>
    <scope>NUCLEOTIDE SEQUENCE [LARGE SCALE GENOMIC DNA]</scope>
    <source>
        <strain evidence="10">ATCC BAA-8 / DSM 12333 / NBRC 16432</strain>
    </source>
</reference>
<evidence type="ECO:0000259" key="7">
    <source>
        <dbReference type="Pfam" id="PF01028"/>
    </source>
</evidence>
<keyword evidence="4" id="KW-0799">Topoisomerase</keyword>
<dbReference type="OrthoDB" id="9778962at2"/>
<dbReference type="Pfam" id="PF21338">
    <property type="entry name" value="Top1B_N_bact"/>
    <property type="match status" value="1"/>
</dbReference>
<dbReference type="InterPro" id="IPR049331">
    <property type="entry name" value="Top1B_N_bact"/>
</dbReference>
<comment type="similarity">
    <text evidence="2">Belongs to the type IB topoisomerase family.</text>
</comment>
<evidence type="ECO:0000256" key="1">
    <source>
        <dbReference type="ARBA" id="ARBA00000213"/>
    </source>
</evidence>
<keyword evidence="6 9" id="KW-0413">Isomerase</keyword>
<dbReference type="Gene3D" id="1.10.132.120">
    <property type="match status" value="1"/>
</dbReference>
<gene>
    <name evidence="9" type="ordered locus">Bcav_1645</name>
</gene>
<dbReference type="PROSITE" id="PS52038">
    <property type="entry name" value="TOPO_IB_2"/>
    <property type="match status" value="1"/>
</dbReference>
<dbReference type="Pfam" id="PF01028">
    <property type="entry name" value="Topoisom_I"/>
    <property type="match status" value="1"/>
</dbReference>
<sequence length="326" mass="36096">MRLRRSNVQGRGFRRARAGRGFTYTDPRGARVTDQATRARIEELAIPPAWQDVWISPHENGHIQATGVDAAGRTQYLYHAAWRAKRDRVKFDRALELAATLPAARRGVTRDLSAPEPTAARALAVAFRLLDTAYLRIGSERYASRHGSRGLATLLVRHVAVDGDVVELEFPGKSGVLWSARLEDARLARVVEEMRDRPARQRFLAWSERGSWTPLTPVEINDDVRARTGEEFSSKDFRTLHGTVIAARALADAGPARTRRQRQERVVEAVRHTAATLGNTPAVARASYIDPRVVDRYQAGEVIVVPSGGSAEAALRRLVLGDDAES</sequence>
<dbReference type="KEGG" id="bcv:Bcav_1645"/>
<dbReference type="eggNOG" id="COG3569">
    <property type="taxonomic scope" value="Bacteria"/>
</dbReference>
<dbReference type="Gene3D" id="3.90.15.10">
    <property type="entry name" value="Topoisomerase I, Chain A, domain 3"/>
    <property type="match status" value="1"/>
</dbReference>
<evidence type="ECO:0000256" key="6">
    <source>
        <dbReference type="ARBA" id="ARBA00023235"/>
    </source>
</evidence>
<dbReference type="SUPFAM" id="SSF55869">
    <property type="entry name" value="DNA topoisomerase I domain"/>
    <property type="match status" value="1"/>
</dbReference>
<evidence type="ECO:0000313" key="10">
    <source>
        <dbReference type="Proteomes" id="UP000007962"/>
    </source>
</evidence>
<dbReference type="InterPro" id="IPR035447">
    <property type="entry name" value="DNA_topo_I_N_sf"/>
</dbReference>
<protein>
    <recommendedName>
        <fullName evidence="3">DNA topoisomerase</fullName>
        <ecNumber evidence="3">5.6.2.1</ecNumber>
    </recommendedName>
</protein>
<dbReference type="HOGENOM" id="CLU_046978_1_1_11"/>
<evidence type="ECO:0000256" key="5">
    <source>
        <dbReference type="ARBA" id="ARBA00023125"/>
    </source>
</evidence>
<dbReference type="EC" id="5.6.2.1" evidence="3"/>
<evidence type="ECO:0000256" key="4">
    <source>
        <dbReference type="ARBA" id="ARBA00023029"/>
    </source>
</evidence>
<keyword evidence="5" id="KW-0238">DNA-binding</keyword>
<feature type="domain" description="DNA topoisomerase IB N-terminal" evidence="8">
    <location>
        <begin position="21"/>
        <end position="69"/>
    </location>
</feature>
<proteinExistence type="inferred from homology"/>
<dbReference type="InterPro" id="IPR001631">
    <property type="entry name" value="TopoI"/>
</dbReference>
<evidence type="ECO:0000256" key="2">
    <source>
        <dbReference type="ARBA" id="ARBA00006645"/>
    </source>
</evidence>